<accession>A0A3L8PZI5</accession>
<evidence type="ECO:0000313" key="7">
    <source>
        <dbReference type="EMBL" id="RLV60725.1"/>
    </source>
</evidence>
<comment type="similarity">
    <text evidence="5">Belongs to the TDD superfamily. DTWD2 family.</text>
</comment>
<dbReference type="RefSeq" id="WP_121838000.1">
    <property type="nucleotide sequence ID" value="NZ_ML014761.1"/>
</dbReference>
<evidence type="ECO:0000256" key="5">
    <source>
        <dbReference type="ARBA" id="ARBA00034489"/>
    </source>
</evidence>
<dbReference type="PANTHER" id="PTHR21392">
    <property type="entry name" value="TRNA-URIDINE AMINOCARBOXYPROPYLTRANSFERASE 2"/>
    <property type="match status" value="1"/>
</dbReference>
<name>A0A3L8PZI5_9GAMM</name>
<evidence type="ECO:0000256" key="2">
    <source>
        <dbReference type="ARBA" id="ARBA00022679"/>
    </source>
</evidence>
<keyword evidence="2" id="KW-0808">Transferase</keyword>
<evidence type="ECO:0000256" key="4">
    <source>
        <dbReference type="ARBA" id="ARBA00022694"/>
    </source>
</evidence>
<dbReference type="EC" id="2.5.1.25" evidence="1"/>
<dbReference type="Proteomes" id="UP000281474">
    <property type="component" value="Unassembled WGS sequence"/>
</dbReference>
<keyword evidence="8" id="KW-1185">Reference proteome</keyword>
<reference evidence="7 8" key="1">
    <citation type="submission" date="2018-09" db="EMBL/GenBank/DDBJ databases">
        <title>Phylogeny of the Shewanellaceae, and recommendation for two new genera, Pseudoshewanella and Parashewanella.</title>
        <authorList>
            <person name="Wang G."/>
        </authorList>
    </citation>
    <scope>NUCLEOTIDE SEQUENCE [LARGE SCALE GENOMIC DNA]</scope>
    <source>
        <strain evidence="7 8">C51</strain>
    </source>
</reference>
<dbReference type="GO" id="GO:0008033">
    <property type="term" value="P:tRNA processing"/>
    <property type="evidence" value="ECO:0007669"/>
    <property type="project" value="UniProtKB-KW"/>
</dbReference>
<dbReference type="InterPro" id="IPR005636">
    <property type="entry name" value="DTW"/>
</dbReference>
<sequence length="196" mass="22166">MTRPVCPRCQFLVKQCLCDHLSIVHSDIELVVMQHPSEVEHAKNSVRLLPNLLDNVRIVVGETENDFADLKAQLAAKHHPVYLLYPSEQSIEAPQVEHSQQGTLVVLDGTWRKALKMLKLNPWLLSFKSLHFSPQAPSRYRIRKAHRADSLSSLEAAALGLKALQPNMDITPILSAFDAMIEQQLAHMPKHVQARY</sequence>
<feature type="domain" description="DTW" evidence="6">
    <location>
        <begin position="2"/>
        <end position="189"/>
    </location>
</feature>
<proteinExistence type="inferred from homology"/>
<evidence type="ECO:0000259" key="6">
    <source>
        <dbReference type="SMART" id="SM01144"/>
    </source>
</evidence>
<evidence type="ECO:0000256" key="3">
    <source>
        <dbReference type="ARBA" id="ARBA00022691"/>
    </source>
</evidence>
<protein>
    <recommendedName>
        <fullName evidence="1">tRNA-uridine aminocarboxypropyltransferase</fullName>
        <ecNumber evidence="1">2.5.1.25</ecNumber>
    </recommendedName>
</protein>
<dbReference type="GO" id="GO:0016432">
    <property type="term" value="F:tRNA-uridine aminocarboxypropyltransferase activity"/>
    <property type="evidence" value="ECO:0007669"/>
    <property type="project" value="UniProtKB-EC"/>
</dbReference>
<dbReference type="InterPro" id="IPR039262">
    <property type="entry name" value="DTWD2/TAPT"/>
</dbReference>
<dbReference type="SMART" id="SM01144">
    <property type="entry name" value="DTW"/>
    <property type="match status" value="1"/>
</dbReference>
<dbReference type="OrthoDB" id="268835at2"/>
<comment type="caution">
    <text evidence="7">The sequence shown here is derived from an EMBL/GenBank/DDBJ whole genome shotgun (WGS) entry which is preliminary data.</text>
</comment>
<dbReference type="Pfam" id="PF03942">
    <property type="entry name" value="DTW"/>
    <property type="match status" value="1"/>
</dbReference>
<dbReference type="AlphaFoldDB" id="A0A3L8PZI5"/>
<keyword evidence="4" id="KW-0819">tRNA processing</keyword>
<evidence type="ECO:0000313" key="8">
    <source>
        <dbReference type="Proteomes" id="UP000281474"/>
    </source>
</evidence>
<gene>
    <name evidence="7" type="ORF">D5018_05480</name>
</gene>
<evidence type="ECO:0000256" key="1">
    <source>
        <dbReference type="ARBA" id="ARBA00012386"/>
    </source>
</evidence>
<organism evidence="7 8">
    <name type="scientific">Parashewanella curva</name>
    <dbReference type="NCBI Taxonomy" id="2338552"/>
    <lineage>
        <taxon>Bacteria</taxon>
        <taxon>Pseudomonadati</taxon>
        <taxon>Pseudomonadota</taxon>
        <taxon>Gammaproteobacteria</taxon>
        <taxon>Alteromonadales</taxon>
        <taxon>Shewanellaceae</taxon>
        <taxon>Parashewanella</taxon>
    </lineage>
</organism>
<dbReference type="EMBL" id="QZEI01000012">
    <property type="protein sequence ID" value="RLV60725.1"/>
    <property type="molecule type" value="Genomic_DNA"/>
</dbReference>
<dbReference type="PANTHER" id="PTHR21392:SF0">
    <property type="entry name" value="TRNA-URIDINE AMINOCARBOXYPROPYLTRANSFERASE 2"/>
    <property type="match status" value="1"/>
</dbReference>
<keyword evidence="3" id="KW-0949">S-adenosyl-L-methionine</keyword>